<feature type="region of interest" description="Disordered" evidence="9">
    <location>
        <begin position="214"/>
        <end position="248"/>
    </location>
</feature>
<dbReference type="GO" id="GO:0004896">
    <property type="term" value="F:cytokine receptor activity"/>
    <property type="evidence" value="ECO:0007669"/>
    <property type="project" value="TreeGrafter"/>
</dbReference>
<dbReference type="GO" id="GO:0016064">
    <property type="term" value="P:immunoglobulin mediated immune response"/>
    <property type="evidence" value="ECO:0007669"/>
    <property type="project" value="TreeGrafter"/>
</dbReference>
<feature type="compositionally biased region" description="Polar residues" evidence="9">
    <location>
        <begin position="214"/>
        <end position="232"/>
    </location>
</feature>
<keyword evidence="4" id="KW-1133">Transmembrane helix</keyword>
<proteinExistence type="predicted"/>
<dbReference type="PANTHER" id="PTHR23037">
    <property type="entry name" value="CYTOKINE RECEPTOR"/>
    <property type="match status" value="1"/>
</dbReference>
<evidence type="ECO:0000256" key="3">
    <source>
        <dbReference type="ARBA" id="ARBA00022729"/>
    </source>
</evidence>
<keyword evidence="6" id="KW-1015">Disulfide bond</keyword>
<keyword evidence="5" id="KW-0472">Membrane</keyword>
<evidence type="ECO:0000256" key="9">
    <source>
        <dbReference type="SAM" id="MobiDB-lite"/>
    </source>
</evidence>
<feature type="chain" id="PRO_5008376632" evidence="10">
    <location>
        <begin position="20"/>
        <end position="428"/>
    </location>
</feature>
<reference evidence="12" key="1">
    <citation type="submission" date="2016-05" db="EMBL/GenBank/DDBJ databases">
        <authorList>
            <person name="Lavstsen T."/>
            <person name="Jespersen J.S."/>
        </authorList>
    </citation>
    <scope>NUCLEOTIDE SEQUENCE</scope>
    <source>
        <tissue evidence="12">Brain</tissue>
    </source>
</reference>
<dbReference type="Gene3D" id="2.60.40.10">
    <property type="entry name" value="Immunoglobulins"/>
    <property type="match status" value="2"/>
</dbReference>
<feature type="compositionally biased region" description="Low complexity" evidence="9">
    <location>
        <begin position="237"/>
        <end position="248"/>
    </location>
</feature>
<evidence type="ECO:0000256" key="6">
    <source>
        <dbReference type="ARBA" id="ARBA00023157"/>
    </source>
</evidence>
<evidence type="ECO:0000313" key="12">
    <source>
        <dbReference type="EMBL" id="SBR86105.1"/>
    </source>
</evidence>
<keyword evidence="2" id="KW-0812">Transmembrane</keyword>
<dbReference type="InterPro" id="IPR003961">
    <property type="entry name" value="FN3_dom"/>
</dbReference>
<feature type="domain" description="Fibronectin type-III" evidence="11">
    <location>
        <begin position="129"/>
        <end position="224"/>
    </location>
</feature>
<dbReference type="PANTHER" id="PTHR23037:SF22">
    <property type="entry name" value="CYTOKINE RECEPTOR COMMON SUBUNIT BETA"/>
    <property type="match status" value="1"/>
</dbReference>
<evidence type="ECO:0000256" key="2">
    <source>
        <dbReference type="ARBA" id="ARBA00022692"/>
    </source>
</evidence>
<gene>
    <name evidence="12" type="primary">IL2RB</name>
</gene>
<dbReference type="AlphaFoldDB" id="A0A1A8PXA6"/>
<evidence type="ECO:0000256" key="7">
    <source>
        <dbReference type="ARBA" id="ARBA00023170"/>
    </source>
</evidence>
<reference evidence="12" key="2">
    <citation type="submission" date="2016-06" db="EMBL/GenBank/DDBJ databases">
        <title>The genome of a short-lived fish provides insights into sex chromosome evolution and the genetic control of aging.</title>
        <authorList>
            <person name="Reichwald K."/>
            <person name="Felder M."/>
            <person name="Petzold A."/>
            <person name="Koch P."/>
            <person name="Groth M."/>
            <person name="Platzer M."/>
        </authorList>
    </citation>
    <scope>NUCLEOTIDE SEQUENCE</scope>
    <source>
        <tissue evidence="12">Brain</tissue>
    </source>
</reference>
<organism evidence="12">
    <name type="scientific">Nothobranchius rachovii</name>
    <name type="common">bluefin notho</name>
    <dbReference type="NCBI Taxonomy" id="451742"/>
    <lineage>
        <taxon>Eukaryota</taxon>
        <taxon>Metazoa</taxon>
        <taxon>Chordata</taxon>
        <taxon>Craniata</taxon>
        <taxon>Vertebrata</taxon>
        <taxon>Euteleostomi</taxon>
        <taxon>Actinopterygii</taxon>
        <taxon>Neopterygii</taxon>
        <taxon>Teleostei</taxon>
        <taxon>Neoteleostei</taxon>
        <taxon>Acanthomorphata</taxon>
        <taxon>Ovalentaria</taxon>
        <taxon>Atherinomorphae</taxon>
        <taxon>Cyprinodontiformes</taxon>
        <taxon>Nothobranchiidae</taxon>
        <taxon>Nothobranchius</taxon>
    </lineage>
</organism>
<dbReference type="EMBL" id="HAEI01003813">
    <property type="protein sequence ID" value="SBR86105.1"/>
    <property type="molecule type" value="Transcribed_RNA"/>
</dbReference>
<dbReference type="PROSITE" id="PS50853">
    <property type="entry name" value="FN3"/>
    <property type="match status" value="1"/>
</dbReference>
<evidence type="ECO:0000256" key="5">
    <source>
        <dbReference type="ARBA" id="ARBA00023136"/>
    </source>
</evidence>
<keyword evidence="8" id="KW-0325">Glycoprotein</keyword>
<feature type="compositionally biased region" description="Polar residues" evidence="9">
    <location>
        <begin position="392"/>
        <end position="405"/>
    </location>
</feature>
<dbReference type="SUPFAM" id="SSF49265">
    <property type="entry name" value="Fibronectin type III"/>
    <property type="match status" value="1"/>
</dbReference>
<sequence length="428" mass="47740">MRQPLLLLVVLIQMNRARSHRHPPGLFCTNDFVNNVSCVWTGPWPGFGSDCRISGQKYFWILKTGQQNIIIGDCTVHQQENSPPGCSFVFAQTKFSGADVIPNISMTCDGQLIQNLTEYRPNEHIKMHPPEAPRINRTVNDTWISWNLTGPVSDLFRSEFDFIVQVKRSDQSWAESMNLSSHEQNLKLPVWDLKGLLEIRVKVRPVNRNNSHWSDWSPTTSWEGEMDNNTQHEMAESPNPSFSASDSSGIVNNSSSLSSFSNMGYFMSSSSSGSAGTNPNPAYFLYHDLPDIHFHHPSLFDEFSSGTGYESLKREPESPDSDFGIMEDDDQDTCPEHTDVVNNPSSHFLLLPLNFPMCSIISSSPAPPPSPPPGAQISSDSEEEHVFETAAAGSTASMCRSSSMPTEPFKSDYMTLKELQTTFSNKSI</sequence>
<feature type="region of interest" description="Disordered" evidence="9">
    <location>
        <begin position="363"/>
        <end position="411"/>
    </location>
</feature>
<accession>A0A1A8PXA6</accession>
<keyword evidence="7 12" id="KW-0675">Receptor</keyword>
<evidence type="ECO:0000259" key="11">
    <source>
        <dbReference type="PROSITE" id="PS50853"/>
    </source>
</evidence>
<comment type="subcellular location">
    <subcellularLocation>
        <location evidence="1">Membrane</location>
        <topology evidence="1">Single-pass type I membrane protein</topology>
    </subcellularLocation>
</comment>
<name>A0A1A8PXA6_9TELE</name>
<keyword evidence="3 10" id="KW-0732">Signal</keyword>
<dbReference type="GO" id="GO:0009897">
    <property type="term" value="C:external side of plasma membrane"/>
    <property type="evidence" value="ECO:0007669"/>
    <property type="project" value="TreeGrafter"/>
</dbReference>
<evidence type="ECO:0000256" key="8">
    <source>
        <dbReference type="ARBA" id="ARBA00023180"/>
    </source>
</evidence>
<evidence type="ECO:0000256" key="1">
    <source>
        <dbReference type="ARBA" id="ARBA00004479"/>
    </source>
</evidence>
<dbReference type="InterPro" id="IPR013783">
    <property type="entry name" value="Ig-like_fold"/>
</dbReference>
<feature type="signal peptide" evidence="10">
    <location>
        <begin position="1"/>
        <end position="19"/>
    </location>
</feature>
<evidence type="ECO:0000256" key="10">
    <source>
        <dbReference type="SAM" id="SignalP"/>
    </source>
</evidence>
<feature type="compositionally biased region" description="Pro residues" evidence="9">
    <location>
        <begin position="365"/>
        <end position="374"/>
    </location>
</feature>
<evidence type="ECO:0000256" key="4">
    <source>
        <dbReference type="ARBA" id="ARBA00022989"/>
    </source>
</evidence>
<protein>
    <submittedName>
        <fullName evidence="12">Interleukin 2 receptor, beta</fullName>
    </submittedName>
</protein>
<dbReference type="InterPro" id="IPR036116">
    <property type="entry name" value="FN3_sf"/>
</dbReference>